<dbReference type="Proteomes" id="UP000199337">
    <property type="component" value="Unassembled WGS sequence"/>
</dbReference>
<evidence type="ECO:0000313" key="2">
    <source>
        <dbReference type="Proteomes" id="UP000199337"/>
    </source>
</evidence>
<sequence>MQQTTNYGFKKRELTDLPDITQTEDNWDVVDTQMKQNADAAAAAGVTAVAAQQNIDAHKADTANPHQVTAAQAGAAPESHVGAGGSEHPAATTAVAGFMSATDKSKLNGIEAGATGDQTAAEILAAIKTVDGSGSGLDADLLDAKNAGNASGNIPVSNGTKCTNLNADKVDGIDFQIVNGQLQYYDGGWKDVGVVVTQPRVAAVTIDNPTLNTWYTVLNIASGSGVLNRVAGIHSAQTSDKFDFRITVDGVASTVDHNIADIITGFSDNSRRMDIVPRVKFNSSLKVEIRATIEGSFSLDAFADYALT</sequence>
<dbReference type="OrthoDB" id="564699at2"/>
<reference evidence="2" key="1">
    <citation type="submission" date="2016-10" db="EMBL/GenBank/DDBJ databases">
        <authorList>
            <person name="Varghese N."/>
            <person name="Submissions S."/>
        </authorList>
    </citation>
    <scope>NUCLEOTIDE SEQUENCE [LARGE SCALE GENOMIC DNA]</scope>
    <source>
        <strain evidence="2">DSM 17038</strain>
    </source>
</reference>
<dbReference type="EMBL" id="FOOX01000020">
    <property type="protein sequence ID" value="SFH20958.1"/>
    <property type="molecule type" value="Genomic_DNA"/>
</dbReference>
<gene>
    <name evidence="1" type="ORF">SAMN05660649_04251</name>
</gene>
<dbReference type="STRING" id="341036.SAMN05660649_04251"/>
<dbReference type="AlphaFoldDB" id="A0A1I2Y5A9"/>
<evidence type="ECO:0000313" key="1">
    <source>
        <dbReference type="EMBL" id="SFH20958.1"/>
    </source>
</evidence>
<proteinExistence type="predicted"/>
<name>A0A1I2Y5A9_9FIRM</name>
<keyword evidence="2" id="KW-1185">Reference proteome</keyword>
<accession>A0A1I2Y5A9</accession>
<organism evidence="1 2">
    <name type="scientific">Desulfotruncus arcticus DSM 17038</name>
    <dbReference type="NCBI Taxonomy" id="1121424"/>
    <lineage>
        <taxon>Bacteria</taxon>
        <taxon>Bacillati</taxon>
        <taxon>Bacillota</taxon>
        <taxon>Clostridia</taxon>
        <taxon>Eubacteriales</taxon>
        <taxon>Desulfallaceae</taxon>
        <taxon>Desulfotruncus</taxon>
    </lineage>
</organism>
<protein>
    <submittedName>
        <fullName evidence="1">Uncharacterized protein</fullName>
    </submittedName>
</protein>
<dbReference type="RefSeq" id="WP_092474139.1">
    <property type="nucleotide sequence ID" value="NZ_FOOX01000020.1"/>
</dbReference>